<dbReference type="SUPFAM" id="SSF48557">
    <property type="entry name" value="L-aspartase-like"/>
    <property type="match status" value="1"/>
</dbReference>
<dbReference type="Pfam" id="PF00206">
    <property type="entry name" value="Lyase_1"/>
    <property type="match status" value="1"/>
</dbReference>
<protein>
    <recommendedName>
        <fullName evidence="5">Adenylosuccinate lyase</fullName>
        <ecNumber evidence="4">4.3.2.2</ecNumber>
    </recommendedName>
    <alternativeName>
        <fullName evidence="10">Adenylosuccinase</fullName>
    </alternativeName>
</protein>
<comment type="catalytic activity">
    <reaction evidence="11">
        <text>N(6)-(1,2-dicarboxyethyl)-AMP = fumarate + AMP</text>
        <dbReference type="Rhea" id="RHEA:16853"/>
        <dbReference type="ChEBI" id="CHEBI:29806"/>
        <dbReference type="ChEBI" id="CHEBI:57567"/>
        <dbReference type="ChEBI" id="CHEBI:456215"/>
        <dbReference type="EC" id="4.3.2.2"/>
    </reaction>
    <physiologicalReaction direction="left-to-right" evidence="11">
        <dbReference type="Rhea" id="RHEA:16854"/>
    </physiologicalReaction>
</comment>
<keyword evidence="7 14" id="KW-0456">Lyase</keyword>
<dbReference type="InterPro" id="IPR022761">
    <property type="entry name" value="Fumarate_lyase_N"/>
</dbReference>
<comment type="pathway">
    <text evidence="1">Purine metabolism; IMP biosynthesis via de novo pathway; 5-amino-1-(5-phospho-D-ribosyl)imidazole-4-carboxamide from 5-amino-1-(5-phospho-D-ribosyl)imidazole-4-carboxylate: step 2/2.</text>
</comment>
<dbReference type="FunFam" id="1.20.200.10:FF:000004">
    <property type="entry name" value="Adenylosuccinate lyase"/>
    <property type="match status" value="1"/>
</dbReference>
<evidence type="ECO:0000313" key="14">
    <source>
        <dbReference type="EMBL" id="PQV64324.1"/>
    </source>
</evidence>
<evidence type="ECO:0000256" key="3">
    <source>
        <dbReference type="ARBA" id="ARBA00008273"/>
    </source>
</evidence>
<feature type="domain" description="Fumarate lyase N-terminal" evidence="12">
    <location>
        <begin position="11"/>
        <end position="306"/>
    </location>
</feature>
<dbReference type="FunCoup" id="A0A2S8SU36">
    <property type="interactions" value="451"/>
</dbReference>
<dbReference type="Gene3D" id="1.20.200.10">
    <property type="entry name" value="Fumarase/aspartase (Central domain)"/>
    <property type="match status" value="1"/>
</dbReference>
<dbReference type="GO" id="GO:0070626">
    <property type="term" value="F:(S)-2-(5-amino-1-(5-phospho-D-ribosyl)imidazole-4-carboxamido) succinate lyase (fumarate-forming) activity"/>
    <property type="evidence" value="ECO:0007669"/>
    <property type="project" value="RHEA"/>
</dbReference>
<dbReference type="PANTHER" id="PTHR43411:SF1">
    <property type="entry name" value="ADENYLOSUCCINATE LYASE"/>
    <property type="match status" value="1"/>
</dbReference>
<evidence type="ECO:0000256" key="11">
    <source>
        <dbReference type="ARBA" id="ARBA00049115"/>
    </source>
</evidence>
<gene>
    <name evidence="14" type="ORF">B1R32_1055</name>
</gene>
<evidence type="ECO:0000313" key="15">
    <source>
        <dbReference type="Proteomes" id="UP000237684"/>
    </source>
</evidence>
<dbReference type="Pfam" id="PF08328">
    <property type="entry name" value="ASL_C"/>
    <property type="match status" value="1"/>
</dbReference>
<evidence type="ECO:0000256" key="7">
    <source>
        <dbReference type="ARBA" id="ARBA00023239"/>
    </source>
</evidence>
<dbReference type="Proteomes" id="UP000237684">
    <property type="component" value="Unassembled WGS sequence"/>
</dbReference>
<evidence type="ECO:0000256" key="9">
    <source>
        <dbReference type="ARBA" id="ARBA00025012"/>
    </source>
</evidence>
<evidence type="ECO:0000256" key="2">
    <source>
        <dbReference type="ARBA" id="ARBA00004734"/>
    </source>
</evidence>
<dbReference type="Gene3D" id="1.10.40.30">
    <property type="entry name" value="Fumarase/aspartase (C-terminal domain)"/>
    <property type="match status" value="1"/>
</dbReference>
<dbReference type="InterPro" id="IPR024083">
    <property type="entry name" value="Fumarase/histidase_N"/>
</dbReference>
<dbReference type="InterPro" id="IPR008948">
    <property type="entry name" value="L-Aspartase-like"/>
</dbReference>
<dbReference type="EMBL" id="NIGF01000005">
    <property type="protein sequence ID" value="PQV64324.1"/>
    <property type="molecule type" value="Genomic_DNA"/>
</dbReference>
<dbReference type="EC" id="4.3.2.2" evidence="4"/>
<evidence type="ECO:0000259" key="13">
    <source>
        <dbReference type="Pfam" id="PF08328"/>
    </source>
</evidence>
<dbReference type="InterPro" id="IPR020557">
    <property type="entry name" value="Fumarate_lyase_CS"/>
</dbReference>
<dbReference type="GO" id="GO:0004018">
    <property type="term" value="F:N6-(1,2-dicarboxyethyl)AMP AMP-lyase (fumarate-forming) activity"/>
    <property type="evidence" value="ECO:0007669"/>
    <property type="project" value="InterPro"/>
</dbReference>
<dbReference type="InParanoid" id="A0A2S8SU36"/>
<dbReference type="PANTHER" id="PTHR43411">
    <property type="entry name" value="ADENYLOSUCCINATE LYASE"/>
    <property type="match status" value="1"/>
</dbReference>
<comment type="pathway">
    <text evidence="2">Purine metabolism; AMP biosynthesis via de novo pathway; AMP from IMP: step 2/2.</text>
</comment>
<sequence length="458" mass="51644">MSLKNLSPLDGRYQSSTEPLQAHFSEWALIKYRVHVEIEWLLMLAETPEIAEVRQFSADETRFLRQITESFDDESASRVKEIERTTNHDVKAVEYFLKEKLAGTSLETEREWLHFACTSEDINNLSHALMLKGGIEEVWLPQAFAVVNRVSDLSETWLEVPMLARTHGQTASPTTVGKEFAVFVHRWNRQLSQIQDQEYLGKINGAVGNFNAHLSAYPDANWPQISRDFVLSLGLSHNPLTTQIESHDYIAELFDAMRRFNTIAIDFARDIWSYVSLGYFKQKVIAGEVGSSTMPHKVNPIDFENAEANLGLSNATLEHLSGKLPISRLQRDLTDSSALRNLGVGIGYSLLALVALGRGLNKLELNEAKLALDLDNAWEVLAEPIQTVMRKAGMENPYEKLKELTRGADMNAATIRAFIEKLELNAEDKTRLLELTPAKYVGLAARLARETLTEKQDN</sequence>
<dbReference type="UniPathway" id="UPA00074">
    <property type="reaction ID" value="UER00132"/>
</dbReference>
<organism evidence="14 15">
    <name type="scientific">Abditibacterium utsteinense</name>
    <dbReference type="NCBI Taxonomy" id="1960156"/>
    <lineage>
        <taxon>Bacteria</taxon>
        <taxon>Pseudomonadati</taxon>
        <taxon>Abditibacteriota</taxon>
        <taxon>Abditibacteriia</taxon>
        <taxon>Abditibacteriales</taxon>
        <taxon>Abditibacteriaceae</taxon>
        <taxon>Abditibacterium</taxon>
    </lineage>
</organism>
<dbReference type="InterPro" id="IPR013539">
    <property type="entry name" value="PurB_C"/>
</dbReference>
<comment type="caution">
    <text evidence="14">The sequence shown here is derived from an EMBL/GenBank/DDBJ whole genome shotgun (WGS) entry which is preliminary data.</text>
</comment>
<dbReference type="InterPro" id="IPR000362">
    <property type="entry name" value="Fumarate_lyase_fam"/>
</dbReference>
<dbReference type="InterPro" id="IPR047136">
    <property type="entry name" value="PurB_bact"/>
</dbReference>
<feature type="domain" description="Adenylosuccinate lyase PurB C-terminal" evidence="13">
    <location>
        <begin position="327"/>
        <end position="441"/>
    </location>
</feature>
<dbReference type="OrthoDB" id="9768878at2"/>
<evidence type="ECO:0000256" key="10">
    <source>
        <dbReference type="ARBA" id="ARBA00030717"/>
    </source>
</evidence>
<comment type="similarity">
    <text evidence="3">Belongs to the lyase 1 family. Adenylosuccinate lyase subfamily.</text>
</comment>
<comment type="catalytic activity">
    <reaction evidence="8">
        <text>(2S)-2-[5-amino-1-(5-phospho-beta-D-ribosyl)imidazole-4-carboxamido]succinate = 5-amino-1-(5-phospho-beta-D-ribosyl)imidazole-4-carboxamide + fumarate</text>
        <dbReference type="Rhea" id="RHEA:23920"/>
        <dbReference type="ChEBI" id="CHEBI:29806"/>
        <dbReference type="ChEBI" id="CHEBI:58443"/>
        <dbReference type="ChEBI" id="CHEBI:58475"/>
        <dbReference type="EC" id="4.3.2.2"/>
    </reaction>
    <physiologicalReaction direction="left-to-right" evidence="8">
        <dbReference type="Rhea" id="RHEA:23921"/>
    </physiologicalReaction>
</comment>
<keyword evidence="6" id="KW-0658">Purine biosynthesis</keyword>
<dbReference type="RefSeq" id="WP_105483119.1">
    <property type="nucleotide sequence ID" value="NZ_NIGF01000005.1"/>
</dbReference>
<dbReference type="UniPathway" id="UPA00075">
    <property type="reaction ID" value="UER00336"/>
</dbReference>
<evidence type="ECO:0000256" key="4">
    <source>
        <dbReference type="ARBA" id="ARBA00012339"/>
    </source>
</evidence>
<dbReference type="CDD" id="cd01598">
    <property type="entry name" value="PurB"/>
    <property type="match status" value="1"/>
</dbReference>
<proteinExistence type="inferred from homology"/>
<dbReference type="Gene3D" id="1.10.275.10">
    <property type="entry name" value="Fumarase/aspartase (N-terminal domain)"/>
    <property type="match status" value="1"/>
</dbReference>
<evidence type="ECO:0000259" key="12">
    <source>
        <dbReference type="Pfam" id="PF00206"/>
    </source>
</evidence>
<dbReference type="PRINTS" id="PR00149">
    <property type="entry name" value="FUMRATELYASE"/>
</dbReference>
<dbReference type="GO" id="GO:0044208">
    <property type="term" value="P:'de novo' AMP biosynthetic process"/>
    <property type="evidence" value="ECO:0007669"/>
    <property type="project" value="UniProtKB-UniPathway"/>
</dbReference>
<keyword evidence="15" id="KW-1185">Reference proteome</keyword>
<dbReference type="PROSITE" id="PS00163">
    <property type="entry name" value="FUMARATE_LYASES"/>
    <property type="match status" value="1"/>
</dbReference>
<dbReference type="AlphaFoldDB" id="A0A2S8SU36"/>
<evidence type="ECO:0000256" key="6">
    <source>
        <dbReference type="ARBA" id="ARBA00022755"/>
    </source>
</evidence>
<reference evidence="14 15" key="1">
    <citation type="journal article" date="2018" name="Syst. Appl. Microbiol.">
        <title>Abditibacterium utsteinense sp. nov., the first cultivated member of candidate phylum FBP, isolated from ice-free Antarctic soil samples.</title>
        <authorList>
            <person name="Tahon G."/>
            <person name="Tytgat B."/>
            <person name="Lebbe L."/>
            <person name="Carlier A."/>
            <person name="Willems A."/>
        </authorList>
    </citation>
    <scope>NUCLEOTIDE SEQUENCE [LARGE SCALE GENOMIC DNA]</scope>
    <source>
        <strain evidence="14 15">LMG 29911</strain>
    </source>
</reference>
<dbReference type="GO" id="GO:0006189">
    <property type="term" value="P:'de novo' IMP biosynthetic process"/>
    <property type="evidence" value="ECO:0007669"/>
    <property type="project" value="UniProtKB-UniPathway"/>
</dbReference>
<accession>A0A2S8SU36</accession>
<evidence type="ECO:0000256" key="1">
    <source>
        <dbReference type="ARBA" id="ARBA00004706"/>
    </source>
</evidence>
<comment type="function">
    <text evidence="9">Catalyzes two reactions in de novo purine nucleotide biosynthesis. Catalyzes the breakdown of 5-aminoimidazole- (N-succinylocarboxamide) ribotide (SAICAR or 2-[5-amino-1-(5-phospho-beta-D-ribosyl)imidazole-4-carboxamido]succinate) to 5-aminoimidazole-4-carboxamide ribotide (AICAR or 5-amino-1-(5-phospho-beta-D-ribosyl)imidazole-4-carboxamide) and fumarate, and of adenylosuccinate (ADS or N(6)-(1,2-dicarboxyethyl)-AMP) to adenosine monophosphate (AMP) and fumarate.</text>
</comment>
<name>A0A2S8SU36_9BACT</name>
<evidence type="ECO:0000256" key="5">
    <source>
        <dbReference type="ARBA" id="ARBA00017058"/>
    </source>
</evidence>
<evidence type="ECO:0000256" key="8">
    <source>
        <dbReference type="ARBA" id="ARBA00024477"/>
    </source>
</evidence>